<dbReference type="AlphaFoldDB" id="A0AAD9PUV7"/>
<evidence type="ECO:0000313" key="2">
    <source>
        <dbReference type="EMBL" id="KAK2549369.1"/>
    </source>
</evidence>
<sequence length="108" mass="12740">MRERWMTWIVEGEKSFTLAGNVKAPSWVLEAWRGLPDEMFAHSFKKCEISNSIGGTEDDILWKEDTDIKQESKNDESEDGDVYEDQLTEEQWQSFFRESDDEDEFEGF</sequence>
<proteinExistence type="predicted"/>
<keyword evidence="3" id="KW-1185">Reference proteome</keyword>
<feature type="region of interest" description="Disordered" evidence="1">
    <location>
        <begin position="58"/>
        <end position="84"/>
    </location>
</feature>
<reference evidence="2" key="2">
    <citation type="journal article" date="2023" name="Science">
        <title>Genomic signatures of disease resistance in endangered staghorn corals.</title>
        <authorList>
            <person name="Vollmer S.V."/>
            <person name="Selwyn J.D."/>
            <person name="Despard B.A."/>
            <person name="Roesel C.L."/>
        </authorList>
    </citation>
    <scope>NUCLEOTIDE SEQUENCE</scope>
    <source>
        <strain evidence="2">K2</strain>
    </source>
</reference>
<reference evidence="2" key="1">
    <citation type="journal article" date="2023" name="G3 (Bethesda)">
        <title>Whole genome assembly and annotation of the endangered Caribbean coral Acropora cervicornis.</title>
        <authorList>
            <person name="Selwyn J.D."/>
            <person name="Vollmer S.V."/>
        </authorList>
    </citation>
    <scope>NUCLEOTIDE SEQUENCE</scope>
    <source>
        <strain evidence="2">K2</strain>
    </source>
</reference>
<comment type="caution">
    <text evidence="2">The sequence shown here is derived from an EMBL/GenBank/DDBJ whole genome shotgun (WGS) entry which is preliminary data.</text>
</comment>
<protein>
    <submittedName>
        <fullName evidence="2">Pogo transposable element with KRAB domain</fullName>
    </submittedName>
</protein>
<organism evidence="2 3">
    <name type="scientific">Acropora cervicornis</name>
    <name type="common">Staghorn coral</name>
    <dbReference type="NCBI Taxonomy" id="6130"/>
    <lineage>
        <taxon>Eukaryota</taxon>
        <taxon>Metazoa</taxon>
        <taxon>Cnidaria</taxon>
        <taxon>Anthozoa</taxon>
        <taxon>Hexacorallia</taxon>
        <taxon>Scleractinia</taxon>
        <taxon>Astrocoeniina</taxon>
        <taxon>Acroporidae</taxon>
        <taxon>Acropora</taxon>
    </lineage>
</organism>
<feature type="compositionally biased region" description="Basic and acidic residues" evidence="1">
    <location>
        <begin position="60"/>
        <end position="75"/>
    </location>
</feature>
<dbReference type="Proteomes" id="UP001249851">
    <property type="component" value="Unassembled WGS sequence"/>
</dbReference>
<evidence type="ECO:0000256" key="1">
    <source>
        <dbReference type="SAM" id="MobiDB-lite"/>
    </source>
</evidence>
<accession>A0AAD9PUV7</accession>
<evidence type="ECO:0000313" key="3">
    <source>
        <dbReference type="Proteomes" id="UP001249851"/>
    </source>
</evidence>
<gene>
    <name evidence="2" type="ORF">P5673_030194</name>
</gene>
<name>A0AAD9PUV7_ACRCE</name>
<dbReference type="EMBL" id="JARQWQ010000127">
    <property type="protein sequence ID" value="KAK2549369.1"/>
    <property type="molecule type" value="Genomic_DNA"/>
</dbReference>